<keyword evidence="7" id="KW-0349">Heme</keyword>
<dbReference type="EMBL" id="ML986677">
    <property type="protein sequence ID" value="KAF2260598.1"/>
    <property type="molecule type" value="Genomic_DNA"/>
</dbReference>
<dbReference type="GO" id="GO:0020037">
    <property type="term" value="F:heme binding"/>
    <property type="evidence" value="ECO:0007669"/>
    <property type="project" value="InterPro"/>
</dbReference>
<feature type="binding site" description="axial binding residue" evidence="7">
    <location>
        <position position="481"/>
    </location>
    <ligand>
        <name>heme</name>
        <dbReference type="ChEBI" id="CHEBI:30413"/>
    </ligand>
    <ligandPart>
        <name>Fe</name>
        <dbReference type="ChEBI" id="CHEBI:18248"/>
    </ligandPart>
</feature>
<dbReference type="CDD" id="cd11061">
    <property type="entry name" value="CYP67-like"/>
    <property type="match status" value="1"/>
</dbReference>
<dbReference type="GO" id="GO:0005506">
    <property type="term" value="F:iron ion binding"/>
    <property type="evidence" value="ECO:0007669"/>
    <property type="project" value="InterPro"/>
</dbReference>
<dbReference type="InterPro" id="IPR002401">
    <property type="entry name" value="Cyt_P450_E_grp-I"/>
</dbReference>
<feature type="transmembrane region" description="Helical" evidence="8">
    <location>
        <begin position="6"/>
        <end position="30"/>
    </location>
</feature>
<feature type="transmembrane region" description="Helical" evidence="8">
    <location>
        <begin position="70"/>
        <end position="89"/>
    </location>
</feature>
<keyword evidence="3 7" id="KW-0479">Metal-binding</keyword>
<dbReference type="SUPFAM" id="SSF48264">
    <property type="entry name" value="Cytochrome P450"/>
    <property type="match status" value="1"/>
</dbReference>
<evidence type="ECO:0000256" key="8">
    <source>
        <dbReference type="SAM" id="Phobius"/>
    </source>
</evidence>
<dbReference type="GO" id="GO:0004497">
    <property type="term" value="F:monooxygenase activity"/>
    <property type="evidence" value="ECO:0007669"/>
    <property type="project" value="UniProtKB-KW"/>
</dbReference>
<proteinExistence type="inferred from homology"/>
<evidence type="ECO:0000256" key="5">
    <source>
        <dbReference type="ARBA" id="ARBA00023004"/>
    </source>
</evidence>
<dbReference type="AlphaFoldDB" id="A0A9P4K4A8"/>
<keyword evidence="6" id="KW-0503">Monooxygenase</keyword>
<evidence type="ECO:0000256" key="1">
    <source>
        <dbReference type="ARBA" id="ARBA00001971"/>
    </source>
</evidence>
<gene>
    <name evidence="9" type="ORF">CC78DRAFT_555511</name>
</gene>
<feature type="transmembrane region" description="Helical" evidence="8">
    <location>
        <begin position="42"/>
        <end position="64"/>
    </location>
</feature>
<evidence type="ECO:0000256" key="3">
    <source>
        <dbReference type="ARBA" id="ARBA00022723"/>
    </source>
</evidence>
<evidence type="ECO:0000256" key="2">
    <source>
        <dbReference type="ARBA" id="ARBA00010617"/>
    </source>
</evidence>
<protein>
    <submittedName>
        <fullName evidence="9">Benzoate 4-monooxygenase cytochrome P450</fullName>
    </submittedName>
</protein>
<dbReference type="PRINTS" id="PR00463">
    <property type="entry name" value="EP450I"/>
</dbReference>
<evidence type="ECO:0000256" key="6">
    <source>
        <dbReference type="ARBA" id="ARBA00023033"/>
    </source>
</evidence>
<evidence type="ECO:0000313" key="10">
    <source>
        <dbReference type="Proteomes" id="UP000800093"/>
    </source>
</evidence>
<keyword evidence="8" id="KW-0812">Transmembrane</keyword>
<keyword evidence="4" id="KW-0560">Oxidoreductase</keyword>
<dbReference type="PANTHER" id="PTHR24305:SF187">
    <property type="entry name" value="P450, PUTATIVE (EUROFUNG)-RELATED"/>
    <property type="match status" value="1"/>
</dbReference>
<comment type="similarity">
    <text evidence="2">Belongs to the cytochrome P450 family.</text>
</comment>
<dbReference type="PRINTS" id="PR00385">
    <property type="entry name" value="P450"/>
</dbReference>
<keyword evidence="5 7" id="KW-0408">Iron</keyword>
<evidence type="ECO:0000256" key="7">
    <source>
        <dbReference type="PIRSR" id="PIRSR602401-1"/>
    </source>
</evidence>
<dbReference type="PANTHER" id="PTHR24305">
    <property type="entry name" value="CYTOCHROME P450"/>
    <property type="match status" value="1"/>
</dbReference>
<sequence>MNALISLLYGTLHTEILLAAVAGVISHIGFYKHGEHHMKAPLLFWLHVVLFSLTVYGKSVNGYFYQSFKASMIISTVYLLGLLASIVVYRRFFHRLRSFPGPTLASITKLWHVAHSLDSQNHLLLDGLYKKYGDFVRTGPSEITVFNQEATWAINGPSNNCTKAAWYDILLPLYALNTIRSKQQHDQRRRAWEQAISFKTMSGYEERIQSHGVKLEKHIASTAGESINMTQWFYFLAFDVMGDFAFAKSFNMLESKEWHYAVVLLRRALGLLGPVSSVPWLAQLAFSFPVIPIIRDWNRMIAWCAERMAEQIQISSWLIRHAKVKSTLSNDKPLLNGDSVALIVAGSDTVASTMVNIFYRLAIYPKHAEKVRQEVNSLSSVYDIQGLKNLEHMNGVINEVLRLHPSVPTGGYRETPPEGLDIAGTWIPGNTTIIAPRYTIGRLERLYKQPEEFIPERWYSRPELVLDKKSFNPFNIGRYSCIGKNLALAEIRFVTALLVSKYHITLAPGEDGISVWKDMKDQFTAVPGKLELVFTPIH</sequence>
<accession>A0A9P4K4A8</accession>
<keyword evidence="8" id="KW-1133">Transmembrane helix</keyword>
<organism evidence="9 10">
    <name type="scientific">Lojkania enalia</name>
    <dbReference type="NCBI Taxonomy" id="147567"/>
    <lineage>
        <taxon>Eukaryota</taxon>
        <taxon>Fungi</taxon>
        <taxon>Dikarya</taxon>
        <taxon>Ascomycota</taxon>
        <taxon>Pezizomycotina</taxon>
        <taxon>Dothideomycetes</taxon>
        <taxon>Pleosporomycetidae</taxon>
        <taxon>Pleosporales</taxon>
        <taxon>Pleosporales incertae sedis</taxon>
        <taxon>Lojkania</taxon>
    </lineage>
</organism>
<dbReference type="Proteomes" id="UP000800093">
    <property type="component" value="Unassembled WGS sequence"/>
</dbReference>
<evidence type="ECO:0000313" key="9">
    <source>
        <dbReference type="EMBL" id="KAF2260598.1"/>
    </source>
</evidence>
<name>A0A9P4K4A8_9PLEO</name>
<comment type="caution">
    <text evidence="9">The sequence shown here is derived from an EMBL/GenBank/DDBJ whole genome shotgun (WGS) entry which is preliminary data.</text>
</comment>
<keyword evidence="10" id="KW-1185">Reference proteome</keyword>
<comment type="cofactor">
    <cofactor evidence="1 7">
        <name>heme</name>
        <dbReference type="ChEBI" id="CHEBI:30413"/>
    </cofactor>
</comment>
<dbReference type="InterPro" id="IPR050121">
    <property type="entry name" value="Cytochrome_P450_monoxygenase"/>
</dbReference>
<dbReference type="GO" id="GO:0016705">
    <property type="term" value="F:oxidoreductase activity, acting on paired donors, with incorporation or reduction of molecular oxygen"/>
    <property type="evidence" value="ECO:0007669"/>
    <property type="project" value="InterPro"/>
</dbReference>
<dbReference type="Pfam" id="PF00067">
    <property type="entry name" value="p450"/>
    <property type="match status" value="1"/>
</dbReference>
<reference evidence="10" key="1">
    <citation type="journal article" date="2020" name="Stud. Mycol.">
        <title>101 Dothideomycetes genomes: A test case for predicting lifestyles and emergence of pathogens.</title>
        <authorList>
            <person name="Haridas S."/>
            <person name="Albert R."/>
            <person name="Binder M."/>
            <person name="Bloem J."/>
            <person name="LaButti K."/>
            <person name="Salamov A."/>
            <person name="Andreopoulos B."/>
            <person name="Baker S."/>
            <person name="Barry K."/>
            <person name="Bills G."/>
            <person name="Bluhm B."/>
            <person name="Cannon C."/>
            <person name="Castanera R."/>
            <person name="Culley D."/>
            <person name="Daum C."/>
            <person name="Ezra D."/>
            <person name="Gonzalez J."/>
            <person name="Henrissat B."/>
            <person name="Kuo A."/>
            <person name="Liang C."/>
            <person name="Lipzen A."/>
            <person name="Lutzoni F."/>
            <person name="Magnuson J."/>
            <person name="Mondo S."/>
            <person name="Nolan M."/>
            <person name="Ohm R."/>
            <person name="Pangilinan J."/>
            <person name="Park H.-J."/>
            <person name="Ramirez L."/>
            <person name="Alfaro M."/>
            <person name="Sun H."/>
            <person name="Tritt A."/>
            <person name="Yoshinaga Y."/>
            <person name="Zwiers L.-H."/>
            <person name="Turgeon B."/>
            <person name="Goodwin S."/>
            <person name="Spatafora J."/>
            <person name="Crous P."/>
            <person name="Grigoriev I."/>
        </authorList>
    </citation>
    <scope>NUCLEOTIDE SEQUENCE [LARGE SCALE GENOMIC DNA]</scope>
    <source>
        <strain evidence="10">CBS 304.66</strain>
    </source>
</reference>
<dbReference type="OrthoDB" id="6692864at2759"/>
<evidence type="ECO:0000256" key="4">
    <source>
        <dbReference type="ARBA" id="ARBA00023002"/>
    </source>
</evidence>
<dbReference type="InterPro" id="IPR001128">
    <property type="entry name" value="Cyt_P450"/>
</dbReference>
<dbReference type="InterPro" id="IPR036396">
    <property type="entry name" value="Cyt_P450_sf"/>
</dbReference>
<dbReference type="Gene3D" id="1.10.630.10">
    <property type="entry name" value="Cytochrome P450"/>
    <property type="match status" value="1"/>
</dbReference>
<keyword evidence="8" id="KW-0472">Membrane</keyword>